<dbReference type="KEGG" id="pco:PHACADRAFT_194196"/>
<dbReference type="InterPro" id="IPR011009">
    <property type="entry name" value="Kinase-like_dom_sf"/>
</dbReference>
<evidence type="ECO:0000256" key="1">
    <source>
        <dbReference type="SAM" id="MobiDB-lite"/>
    </source>
</evidence>
<feature type="domain" description="Fungal-type protein kinase" evidence="2">
    <location>
        <begin position="159"/>
        <end position="287"/>
    </location>
</feature>
<name>K5VYD8_PHACS</name>
<dbReference type="InterPro" id="IPR040976">
    <property type="entry name" value="Pkinase_fungal"/>
</dbReference>
<gene>
    <name evidence="3" type="ORF">PHACADRAFT_194196</name>
</gene>
<feature type="region of interest" description="Disordered" evidence="1">
    <location>
        <begin position="542"/>
        <end position="571"/>
    </location>
</feature>
<dbReference type="EMBL" id="JH930471">
    <property type="protein sequence ID" value="EKM56603.1"/>
    <property type="molecule type" value="Genomic_DNA"/>
</dbReference>
<organism evidence="3 4">
    <name type="scientific">Phanerochaete carnosa (strain HHB-10118-sp)</name>
    <name type="common">White-rot fungus</name>
    <name type="synonym">Peniophora carnosa</name>
    <dbReference type="NCBI Taxonomy" id="650164"/>
    <lineage>
        <taxon>Eukaryota</taxon>
        <taxon>Fungi</taxon>
        <taxon>Dikarya</taxon>
        <taxon>Basidiomycota</taxon>
        <taxon>Agaricomycotina</taxon>
        <taxon>Agaricomycetes</taxon>
        <taxon>Polyporales</taxon>
        <taxon>Phanerochaetaceae</taxon>
        <taxon>Phanerochaete</taxon>
    </lineage>
</organism>
<dbReference type="Gene3D" id="1.10.510.10">
    <property type="entry name" value="Transferase(Phosphotransferase) domain 1"/>
    <property type="match status" value="1"/>
</dbReference>
<dbReference type="PANTHER" id="PTHR38248:SF2">
    <property type="entry name" value="FUNK1 11"/>
    <property type="match status" value="1"/>
</dbReference>
<feature type="compositionally biased region" description="Low complexity" evidence="1">
    <location>
        <begin position="641"/>
        <end position="663"/>
    </location>
</feature>
<feature type="non-terminal residue" evidence="3">
    <location>
        <position position="1"/>
    </location>
</feature>
<proteinExistence type="predicted"/>
<dbReference type="InParanoid" id="K5VYD8"/>
<feature type="region of interest" description="Disordered" evidence="1">
    <location>
        <begin position="595"/>
        <end position="705"/>
    </location>
</feature>
<dbReference type="GeneID" id="18910977"/>
<dbReference type="RefSeq" id="XP_007394446.1">
    <property type="nucleotide sequence ID" value="XM_007394384.1"/>
</dbReference>
<protein>
    <recommendedName>
        <fullName evidence="2">Fungal-type protein kinase domain-containing protein</fullName>
    </recommendedName>
</protein>
<dbReference type="Proteomes" id="UP000008370">
    <property type="component" value="Unassembled WGS sequence"/>
</dbReference>
<evidence type="ECO:0000259" key="2">
    <source>
        <dbReference type="Pfam" id="PF17667"/>
    </source>
</evidence>
<dbReference type="HOGENOM" id="CLU_008979_0_0_1"/>
<reference evidence="3 4" key="1">
    <citation type="journal article" date="2012" name="BMC Genomics">
        <title>Comparative genomics of the white-rot fungi, Phanerochaete carnosa and P. chrysosporium, to elucidate the genetic basis of the distinct wood types they colonize.</title>
        <authorList>
            <person name="Suzuki H."/>
            <person name="MacDonald J."/>
            <person name="Syed K."/>
            <person name="Salamov A."/>
            <person name="Hori C."/>
            <person name="Aerts A."/>
            <person name="Henrissat B."/>
            <person name="Wiebenga A."/>
            <person name="vanKuyk P.A."/>
            <person name="Barry K."/>
            <person name="Lindquist E."/>
            <person name="LaButti K."/>
            <person name="Lapidus A."/>
            <person name="Lucas S."/>
            <person name="Coutinho P."/>
            <person name="Gong Y."/>
            <person name="Samejima M."/>
            <person name="Mahadevan R."/>
            <person name="Abou-Zaid M."/>
            <person name="de Vries R.P."/>
            <person name="Igarashi K."/>
            <person name="Yadav J.S."/>
            <person name="Grigoriev I.V."/>
            <person name="Master E.R."/>
        </authorList>
    </citation>
    <scope>NUCLEOTIDE SEQUENCE [LARGE SCALE GENOMIC DNA]</scope>
    <source>
        <strain evidence="3 4">HHB-10118-sp</strain>
    </source>
</reference>
<evidence type="ECO:0000313" key="3">
    <source>
        <dbReference type="EMBL" id="EKM56603.1"/>
    </source>
</evidence>
<dbReference type="PROSITE" id="PS00109">
    <property type="entry name" value="PROTEIN_KINASE_TYR"/>
    <property type="match status" value="1"/>
</dbReference>
<dbReference type="AlphaFoldDB" id="K5VYD8"/>
<dbReference type="GO" id="GO:0004672">
    <property type="term" value="F:protein kinase activity"/>
    <property type="evidence" value="ECO:0007669"/>
    <property type="project" value="InterPro"/>
</dbReference>
<feature type="compositionally biased region" description="Low complexity" evidence="1">
    <location>
        <begin position="599"/>
        <end position="621"/>
    </location>
</feature>
<sequence length="705" mass="79190">TSPDHGGVDNTVQLANADEISVLESYQPGDNLALQEYHESMLDDQLSYPIYKVSCPTISLDGSEASISEKTYLIGRYAFGHYAPVGRCTKGYPALDMQTKRLVWFKDQWRCAARPHTELDAYMRLHKHHVTYIATPVAGGDVMEHRTVTQDYLTHLADSWRPSERVHTRLVTKEVGRLLETYKDSWELLNVCAEAFFAHQEAWEDARILHRDISVGNIMIDTETGQGFLNDWDLCRYREDMETKQPASEPSGISGTWIFKSALAQRYPRKPPELADDLESFIYVITFLAYRFHHHELSSEPLEDTEDARITANANNQELMGFVNIFFYAQKRVGNGFFTGGRLKYQTIFSGAPPAPFKPFKNGKHSLVETFLLKAYRLLQEHYWSLDESEFAEYAAHEGDCAAPDEVDEVGTSAPPPIPAEVPTKLSGRGSIFTSMRARNARRTVKSSKGKEVFWETVVQEKPFCPFDDPQPVLESHTDLTFLFLSVAQDEHGHDLDIQAYRNDKRFDQFLSWRMIGYLNRKGKTGQWKGIPSWSSDYAAKRKRDVEDTGEDEALTPPKRPTVLQTEGPRTRALAKAIEQAVALQEAVVRRAVTRNRKTATATAASRSAKTAPPKKATSAQPKKHTAKVPTSRAVPKKGGKPQPTKTVTKASASRKAQAARKSPSPRRSAAVKAETTGRRSKVTKAEAPPPPAPTRRPKRLAKKS</sequence>
<dbReference type="PANTHER" id="PTHR38248">
    <property type="entry name" value="FUNK1 6"/>
    <property type="match status" value="1"/>
</dbReference>
<accession>K5VYD8</accession>
<evidence type="ECO:0000313" key="4">
    <source>
        <dbReference type="Proteomes" id="UP000008370"/>
    </source>
</evidence>
<dbReference type="SUPFAM" id="SSF56112">
    <property type="entry name" value="Protein kinase-like (PK-like)"/>
    <property type="match status" value="1"/>
</dbReference>
<keyword evidence="4" id="KW-1185">Reference proteome</keyword>
<dbReference type="Pfam" id="PF17667">
    <property type="entry name" value="Pkinase_fungal"/>
    <property type="match status" value="1"/>
</dbReference>
<dbReference type="OrthoDB" id="5592585at2759"/>
<dbReference type="InterPro" id="IPR008266">
    <property type="entry name" value="Tyr_kinase_AS"/>
</dbReference>
<feature type="compositionally biased region" description="Basic residues" evidence="1">
    <location>
        <begin position="696"/>
        <end position="705"/>
    </location>
</feature>